<dbReference type="PANTHER" id="PTHR47627:SF1">
    <property type="entry name" value="RUBREDOXIN-1-RELATED"/>
    <property type="match status" value="1"/>
</dbReference>
<keyword evidence="3 6" id="KW-0479">Metal-binding</keyword>
<organism evidence="8 9">
    <name type="scientific">Peptoniphilus stercorisuis</name>
    <dbReference type="NCBI Taxonomy" id="1436965"/>
    <lineage>
        <taxon>Bacteria</taxon>
        <taxon>Bacillati</taxon>
        <taxon>Bacillota</taxon>
        <taxon>Tissierellia</taxon>
        <taxon>Tissierellales</taxon>
        <taxon>Peptoniphilaceae</taxon>
        <taxon>Peptoniphilus</taxon>
    </lineage>
</organism>
<comment type="cofactor">
    <cofactor evidence="6">
        <name>Fe(3+)</name>
        <dbReference type="ChEBI" id="CHEBI:29034"/>
    </cofactor>
    <text evidence="6">Binds 1 Fe(3+) ion per subunit.</text>
</comment>
<dbReference type="CDD" id="cd00730">
    <property type="entry name" value="rubredoxin"/>
    <property type="match status" value="1"/>
</dbReference>
<dbReference type="RefSeq" id="WP_210061918.1">
    <property type="nucleotide sequence ID" value="NZ_JAGGLJ010000019.1"/>
</dbReference>
<dbReference type="PANTHER" id="PTHR47627">
    <property type="entry name" value="RUBREDOXIN"/>
    <property type="match status" value="1"/>
</dbReference>
<evidence type="ECO:0000256" key="4">
    <source>
        <dbReference type="ARBA" id="ARBA00022982"/>
    </source>
</evidence>
<name>A0ABS4KHH2_9FIRM</name>
<feature type="domain" description="Rubredoxin-like" evidence="7">
    <location>
        <begin position="1"/>
        <end position="52"/>
    </location>
</feature>
<dbReference type="NCBIfam" id="NF045768">
    <property type="entry name" value="RubredRD"/>
    <property type="match status" value="1"/>
</dbReference>
<dbReference type="InterPro" id="IPR024922">
    <property type="entry name" value="Rubredoxin"/>
</dbReference>
<protein>
    <recommendedName>
        <fullName evidence="6">Rubredoxin</fullName>
    </recommendedName>
</protein>
<reference evidence="8 9" key="1">
    <citation type="submission" date="2021-03" db="EMBL/GenBank/DDBJ databases">
        <title>Genomic Encyclopedia of Type Strains, Phase IV (KMG-IV): sequencing the most valuable type-strain genomes for metagenomic binning, comparative biology and taxonomic classification.</title>
        <authorList>
            <person name="Goeker M."/>
        </authorList>
    </citation>
    <scope>NUCLEOTIDE SEQUENCE [LARGE SCALE GENOMIC DNA]</scope>
    <source>
        <strain evidence="8 9">DSM 27563</strain>
    </source>
</reference>
<keyword evidence="9" id="KW-1185">Reference proteome</keyword>
<dbReference type="PROSITE" id="PS50903">
    <property type="entry name" value="RUBREDOXIN_LIKE"/>
    <property type="match status" value="1"/>
</dbReference>
<evidence type="ECO:0000256" key="2">
    <source>
        <dbReference type="ARBA" id="ARBA00022448"/>
    </source>
</evidence>
<gene>
    <name evidence="8" type="ORF">J2Z71_001614</name>
</gene>
<evidence type="ECO:0000256" key="6">
    <source>
        <dbReference type="PIRNR" id="PIRNR000071"/>
    </source>
</evidence>
<sequence length="54" mass="5883">MKKYECELCGYIYDPAVGDDDGGIAPGTSFEALPEDWVCPLCGAGKEDFVVYED</sequence>
<dbReference type="InterPro" id="IPR024934">
    <property type="entry name" value="Rubredoxin-like_dom"/>
</dbReference>
<evidence type="ECO:0000259" key="7">
    <source>
        <dbReference type="PROSITE" id="PS50903"/>
    </source>
</evidence>
<comment type="similarity">
    <text evidence="1 6">Belongs to the rubredoxin family.</text>
</comment>
<dbReference type="InterPro" id="IPR018527">
    <property type="entry name" value="Rubredoxin_Fe_BS"/>
</dbReference>
<keyword evidence="2 6" id="KW-0813">Transport</keyword>
<keyword evidence="5 6" id="KW-0408">Iron</keyword>
<dbReference type="Proteomes" id="UP001519306">
    <property type="component" value="Unassembled WGS sequence"/>
</dbReference>
<dbReference type="EMBL" id="JAGGLJ010000019">
    <property type="protein sequence ID" value="MBP2026059.1"/>
    <property type="molecule type" value="Genomic_DNA"/>
</dbReference>
<keyword evidence="4 6" id="KW-0249">Electron transport</keyword>
<dbReference type="Pfam" id="PF00301">
    <property type="entry name" value="Rubredoxin"/>
    <property type="match status" value="1"/>
</dbReference>
<dbReference type="PRINTS" id="PR00163">
    <property type="entry name" value="RUBREDOXIN"/>
</dbReference>
<evidence type="ECO:0000256" key="3">
    <source>
        <dbReference type="ARBA" id="ARBA00022723"/>
    </source>
</evidence>
<proteinExistence type="inferred from homology"/>
<accession>A0ABS4KHH2</accession>
<comment type="caution">
    <text evidence="8">The sequence shown here is derived from an EMBL/GenBank/DDBJ whole genome shotgun (WGS) entry which is preliminary data.</text>
</comment>
<evidence type="ECO:0000256" key="5">
    <source>
        <dbReference type="ARBA" id="ARBA00023004"/>
    </source>
</evidence>
<evidence type="ECO:0000256" key="1">
    <source>
        <dbReference type="ARBA" id="ARBA00005337"/>
    </source>
</evidence>
<dbReference type="SUPFAM" id="SSF57802">
    <property type="entry name" value="Rubredoxin-like"/>
    <property type="match status" value="1"/>
</dbReference>
<evidence type="ECO:0000313" key="9">
    <source>
        <dbReference type="Proteomes" id="UP001519306"/>
    </source>
</evidence>
<dbReference type="InterPro" id="IPR050526">
    <property type="entry name" value="Rubredoxin_ET"/>
</dbReference>
<dbReference type="PROSITE" id="PS00202">
    <property type="entry name" value="RUBREDOXIN"/>
    <property type="match status" value="1"/>
</dbReference>
<dbReference type="Gene3D" id="2.20.28.10">
    <property type="match status" value="1"/>
</dbReference>
<dbReference type="PIRSF" id="PIRSF000071">
    <property type="entry name" value="Rubredoxin"/>
    <property type="match status" value="1"/>
</dbReference>
<evidence type="ECO:0000313" key="8">
    <source>
        <dbReference type="EMBL" id="MBP2026059.1"/>
    </source>
</evidence>
<dbReference type="InterPro" id="IPR024935">
    <property type="entry name" value="Rubredoxin_dom"/>
</dbReference>